<dbReference type="GO" id="GO:0008899">
    <property type="term" value="F:homoserine O-succinyltransferase activity"/>
    <property type="evidence" value="ECO:0007669"/>
    <property type="project" value="UniProtKB-UniRule"/>
</dbReference>
<dbReference type="Pfam" id="PF04204">
    <property type="entry name" value="HTS"/>
    <property type="match status" value="1"/>
</dbReference>
<accession>A0A3R5X4B9</accession>
<keyword evidence="4" id="KW-0486">Methionine biosynthesis</keyword>
<gene>
    <name evidence="4" type="primary">metAA</name>
    <name evidence="6" type="ORF">C1I91_23120</name>
</gene>
<evidence type="ECO:0000256" key="2">
    <source>
        <dbReference type="ARBA" id="ARBA00022679"/>
    </source>
</evidence>
<evidence type="ECO:0000256" key="1">
    <source>
        <dbReference type="ARBA" id="ARBA00022605"/>
    </source>
</evidence>
<comment type="caution">
    <text evidence="4">Lacks conserved residue(s) required for the propagation of feature annotation.</text>
</comment>
<dbReference type="GO" id="GO:0009086">
    <property type="term" value="P:methionine biosynthetic process"/>
    <property type="evidence" value="ECO:0007669"/>
    <property type="project" value="UniProtKB-UniRule"/>
</dbReference>
<dbReference type="KEGG" id="cmah:C1I91_23120"/>
<comment type="similarity">
    <text evidence="4">Belongs to the MetA family.</text>
</comment>
<dbReference type="OrthoDB" id="9772423at2"/>
<feature type="site" description="Important for acyl-CoA specificity" evidence="4">
    <location>
        <position position="105"/>
    </location>
</feature>
<comment type="catalytic activity">
    <reaction evidence="4">
        <text>L-homoserine + acetyl-CoA = O-acetyl-L-homoserine + CoA</text>
        <dbReference type="Rhea" id="RHEA:13701"/>
        <dbReference type="ChEBI" id="CHEBI:57287"/>
        <dbReference type="ChEBI" id="CHEBI:57288"/>
        <dbReference type="ChEBI" id="CHEBI:57476"/>
        <dbReference type="ChEBI" id="CHEBI:57716"/>
        <dbReference type="EC" id="2.3.1.31"/>
    </reaction>
</comment>
<feature type="active site" description="Acyl-thioester intermediate" evidence="4 5">
    <location>
        <position position="136"/>
    </location>
</feature>
<dbReference type="PIRSF" id="PIRSF000450">
    <property type="entry name" value="H_ser_succinyltr"/>
    <property type="match status" value="1"/>
</dbReference>
<dbReference type="Gene3D" id="3.40.50.880">
    <property type="match status" value="1"/>
</dbReference>
<keyword evidence="3 4" id="KW-0012">Acyltransferase</keyword>
<feature type="binding site" evidence="4">
    <location>
        <position position="185"/>
    </location>
    <ligand>
        <name>substrate</name>
    </ligand>
</feature>
<dbReference type="AlphaFoldDB" id="A0A3R5X4B9"/>
<feature type="active site" evidence="4">
    <location>
        <position position="228"/>
    </location>
</feature>
<keyword evidence="4" id="KW-0963">Cytoplasm</keyword>
<evidence type="ECO:0000256" key="5">
    <source>
        <dbReference type="PIRSR" id="PIRSR000450-1"/>
    </source>
</evidence>
<comment type="pathway">
    <text evidence="4">Amino-acid biosynthesis; L-methionine biosynthesis via de novo pathway; O-acetyl-L-homoserine from L-homoserine: step 1/1.</text>
</comment>
<dbReference type="UniPathway" id="UPA00051">
    <property type="reaction ID" value="UER00074"/>
</dbReference>
<feature type="binding site" evidence="4">
    <location>
        <position position="157"/>
    </location>
    <ligand>
        <name>substrate</name>
    </ligand>
</feature>
<sequence length="287" mass="33618">MTIYCGKKIVGADLMRYNPNICVDIADENLPKIGILNLMPNKYDTEKQLLELLSRTKLDLEVNFIRLLTHSSKSVPNEYLEENYEFFDEVKEDIDCLIVTGAPVEKLEFNQVSYIDELNKIMDYMKSKGKKSVFICWGAQAALNHYYGIRKELCEEKVFGIFKHKKLEECLLLEGISDNFYAPHSRHTRLRSEDIRRYSALTTLAYSEGAGEYIIVDDNSLYILGHCEYHKETLKNEYFRDLNKGLSINIPKNYFVNDDPYNDIIESWQEDGVKLYENWLRRSLKLQ</sequence>
<dbReference type="EMBL" id="CP025746">
    <property type="protein sequence ID" value="QAA34297.1"/>
    <property type="molecule type" value="Genomic_DNA"/>
</dbReference>
<dbReference type="SUPFAM" id="SSF52317">
    <property type="entry name" value="Class I glutamine amidotransferase-like"/>
    <property type="match status" value="1"/>
</dbReference>
<dbReference type="InterPro" id="IPR029062">
    <property type="entry name" value="Class_I_gatase-like"/>
</dbReference>
<dbReference type="PANTHER" id="PTHR20919">
    <property type="entry name" value="HOMOSERINE O-SUCCINYLTRANSFERASE"/>
    <property type="match status" value="1"/>
</dbReference>
<dbReference type="GO" id="GO:0005737">
    <property type="term" value="C:cytoplasm"/>
    <property type="evidence" value="ECO:0007669"/>
    <property type="project" value="UniProtKB-SubCell"/>
</dbReference>
<dbReference type="PANTHER" id="PTHR20919:SF0">
    <property type="entry name" value="HOMOSERINE O-SUCCINYLTRANSFERASE"/>
    <property type="match status" value="1"/>
</dbReference>
<proteinExistence type="inferred from homology"/>
<name>A0A3R5X4B9_9CLOT</name>
<dbReference type="HAMAP" id="MF_00295">
    <property type="entry name" value="MetA_acyltransf"/>
    <property type="match status" value="1"/>
</dbReference>
<keyword evidence="7" id="KW-1185">Reference proteome</keyword>
<reference evidence="6 7" key="1">
    <citation type="submission" date="2018-01" db="EMBL/GenBank/DDBJ databases">
        <title>Genome Sequencing and Assembly of Anaerobacter polyendosporus strain CT4.</title>
        <authorList>
            <person name="Tachaapaikoon C."/>
            <person name="Sutheeworapong S."/>
            <person name="Jenjaroenpun P."/>
            <person name="Wongsurawat T."/>
            <person name="Nookeaw I."/>
            <person name="Cheawchanlertfa P."/>
            <person name="Kosugi A."/>
            <person name="Cheevadhanarak S."/>
            <person name="Ratanakhanokchai K."/>
        </authorList>
    </citation>
    <scope>NUCLEOTIDE SEQUENCE [LARGE SCALE GENOMIC DNA]</scope>
    <source>
        <strain evidence="6 7">CT4</strain>
    </source>
</reference>
<feature type="active site" description="Proton acceptor" evidence="4">
    <location>
        <position position="226"/>
    </location>
</feature>
<evidence type="ECO:0000256" key="3">
    <source>
        <dbReference type="ARBA" id="ARBA00023315"/>
    </source>
</evidence>
<dbReference type="RefSeq" id="WP_128215018.1">
    <property type="nucleotide sequence ID" value="NZ_CP025746.1"/>
</dbReference>
<comment type="subcellular location">
    <subcellularLocation>
        <location evidence="4">Cytoplasm</location>
    </subcellularLocation>
</comment>
<evidence type="ECO:0000256" key="4">
    <source>
        <dbReference type="HAMAP-Rule" id="MF_00295"/>
    </source>
</evidence>
<protein>
    <recommendedName>
        <fullName evidence="4">Homoserine O-acetyltransferase</fullName>
        <shortName evidence="4">HAT</shortName>
        <ecNumber evidence="4">2.3.1.31</ecNumber>
    </recommendedName>
    <alternativeName>
        <fullName evidence="4">Homoserine transacetylase</fullName>
        <shortName evidence="4">HTA</shortName>
    </alternativeName>
</protein>
<keyword evidence="1 4" id="KW-0028">Amino-acid biosynthesis</keyword>
<evidence type="ECO:0000313" key="7">
    <source>
        <dbReference type="Proteomes" id="UP000286268"/>
    </source>
</evidence>
<feature type="binding site" evidence="4">
    <location>
        <position position="240"/>
    </location>
    <ligand>
        <name>substrate</name>
    </ligand>
</feature>
<dbReference type="CDD" id="cd03131">
    <property type="entry name" value="GATase1_HTS"/>
    <property type="match status" value="1"/>
</dbReference>
<feature type="site" description="Important for substrate specificity" evidence="4">
    <location>
        <position position="185"/>
    </location>
</feature>
<dbReference type="Proteomes" id="UP000286268">
    <property type="component" value="Chromosome"/>
</dbReference>
<comment type="function">
    <text evidence="4">Transfers an acetyl group from acetyl-CoA to L-homoserine, forming acetyl-L-homoserine.</text>
</comment>
<organism evidence="6 7">
    <name type="scientific">Clostridium manihotivorum</name>
    <dbReference type="NCBI Taxonomy" id="2320868"/>
    <lineage>
        <taxon>Bacteria</taxon>
        <taxon>Bacillati</taxon>
        <taxon>Bacillota</taxon>
        <taxon>Clostridia</taxon>
        <taxon>Eubacteriales</taxon>
        <taxon>Clostridiaceae</taxon>
        <taxon>Clostridium</taxon>
    </lineage>
</organism>
<dbReference type="InterPro" id="IPR033752">
    <property type="entry name" value="MetA_family"/>
</dbReference>
<dbReference type="EC" id="2.3.1.31" evidence="4"/>
<dbReference type="GO" id="GO:0004414">
    <property type="term" value="F:homoserine O-acetyltransferase activity"/>
    <property type="evidence" value="ECO:0007669"/>
    <property type="project" value="UniProtKB-EC"/>
</dbReference>
<keyword evidence="2 4" id="KW-0808">Transferase</keyword>
<evidence type="ECO:0000313" key="6">
    <source>
        <dbReference type="EMBL" id="QAA34297.1"/>
    </source>
</evidence>